<dbReference type="SUPFAM" id="SSF51905">
    <property type="entry name" value="FAD/NAD(P)-binding domain"/>
    <property type="match status" value="2"/>
</dbReference>
<dbReference type="PRINTS" id="PR00368">
    <property type="entry name" value="FADPNR"/>
</dbReference>
<keyword evidence="7" id="KW-0560">Oxidoreductase</keyword>
<evidence type="ECO:0000256" key="7">
    <source>
        <dbReference type="ARBA" id="ARBA00023002"/>
    </source>
</evidence>
<dbReference type="AlphaFoldDB" id="A0AAV9PFM8"/>
<dbReference type="InterPro" id="IPR017941">
    <property type="entry name" value="Rieske_2Fe-2S"/>
</dbReference>
<keyword evidence="6" id="KW-0274">FAD</keyword>
<evidence type="ECO:0000256" key="9">
    <source>
        <dbReference type="ARBA" id="ARBA00023014"/>
    </source>
</evidence>
<dbReference type="InterPro" id="IPR036922">
    <property type="entry name" value="Rieske_2Fe-2S_sf"/>
</dbReference>
<evidence type="ECO:0000256" key="3">
    <source>
        <dbReference type="ARBA" id="ARBA00022630"/>
    </source>
</evidence>
<dbReference type="Gene3D" id="3.30.390.30">
    <property type="match status" value="1"/>
</dbReference>
<dbReference type="GO" id="GO:0005737">
    <property type="term" value="C:cytoplasm"/>
    <property type="evidence" value="ECO:0007669"/>
    <property type="project" value="TreeGrafter"/>
</dbReference>
<keyword evidence="3" id="KW-0285">Flavoprotein</keyword>
<dbReference type="EMBL" id="JAVRRT010000006">
    <property type="protein sequence ID" value="KAK5171190.1"/>
    <property type="molecule type" value="Genomic_DNA"/>
</dbReference>
<dbReference type="GO" id="GO:0046872">
    <property type="term" value="F:metal ion binding"/>
    <property type="evidence" value="ECO:0007669"/>
    <property type="project" value="UniProtKB-KW"/>
</dbReference>
<dbReference type="RefSeq" id="XP_064660218.1">
    <property type="nucleotide sequence ID" value="XM_064801588.1"/>
</dbReference>
<dbReference type="GO" id="GO:0051537">
    <property type="term" value="F:2 iron, 2 sulfur cluster binding"/>
    <property type="evidence" value="ECO:0007669"/>
    <property type="project" value="UniProtKB-KW"/>
</dbReference>
<proteinExistence type="inferred from homology"/>
<evidence type="ECO:0000256" key="6">
    <source>
        <dbReference type="ARBA" id="ARBA00022827"/>
    </source>
</evidence>
<sequence length="553" mass="59142">MASEYKLKGLTSIDLKNGQKQEAEVEGIENGKVLILKNNNEVHVMSPNCTHYGAPLVKGVLTPEGRLTCPWHGACFKVSTGDVEDAPALDPLAKFEVVQKDGAVYIKGDEGALKAGRRHLSIKCSPKGQEKVVIVGSGSGGLGAIEALRAGGFTGGITVISKENHQPIDRTKLSKALMTDVSQVAWRSMDFYKEGNVDIVGGTVASVDFGGKKVKTQDGKEYDYTKLILASGGKPNMLPLDGLKGDLGNVFLLRSLEHTQAIMKAAGEKGGKKIVVVGSSFIGMEAGNSLASKGHSVDIIGMEKEPMERVMGTKVGSIFRKLLEKNGVKFHMEAAVEKGNESKSASGMIGSVSLKDGTSLEADIVIEGVGIKPSTDYLQNNSSINLEKDGSVSVDESFAVKGLKDVYAIGDIATYPYHGPGGNGKPVRIEHWDVAQNAGRSVAHTINNPSSKPKPFIPVFWSAVGSQLRYCGHTPQGFDDVIIQGETDVSEGKQSWVAYFTKGEEVHAVASMMKDPYMTQSAELMRRMNMPSKSDINKGVDILKVSMPAEVKI</sequence>
<evidence type="ECO:0000259" key="10">
    <source>
        <dbReference type="PROSITE" id="PS51296"/>
    </source>
</evidence>
<dbReference type="SUPFAM" id="SSF55424">
    <property type="entry name" value="FAD/NAD-linked reductases, dimerisation (C-terminal) domain"/>
    <property type="match status" value="1"/>
</dbReference>
<protein>
    <submittedName>
        <fullName evidence="11">Apoptosis-inducing factor 1</fullName>
    </submittedName>
</protein>
<dbReference type="SUPFAM" id="SSF50022">
    <property type="entry name" value="ISP domain"/>
    <property type="match status" value="1"/>
</dbReference>
<dbReference type="InterPro" id="IPR023753">
    <property type="entry name" value="FAD/NAD-binding_dom"/>
</dbReference>
<dbReference type="Pfam" id="PF07992">
    <property type="entry name" value="Pyr_redox_2"/>
    <property type="match status" value="1"/>
</dbReference>
<accession>A0AAV9PFM8</accession>
<dbReference type="InterPro" id="IPR036188">
    <property type="entry name" value="FAD/NAD-bd_sf"/>
</dbReference>
<keyword evidence="4" id="KW-0001">2Fe-2S</keyword>
<dbReference type="GeneID" id="89925680"/>
<gene>
    <name evidence="11" type="primary">aif1</name>
    <name evidence="11" type="ORF">LTR77_004334</name>
</gene>
<reference evidence="11 12" key="1">
    <citation type="submission" date="2023-08" db="EMBL/GenBank/DDBJ databases">
        <title>Black Yeasts Isolated from many extreme environments.</title>
        <authorList>
            <person name="Coleine C."/>
            <person name="Stajich J.E."/>
            <person name="Selbmann L."/>
        </authorList>
    </citation>
    <scope>NUCLEOTIDE SEQUENCE [LARGE SCALE GENOMIC DNA]</scope>
    <source>
        <strain evidence="11 12">CCFEE 5935</strain>
    </source>
</reference>
<keyword evidence="12" id="KW-1185">Reference proteome</keyword>
<dbReference type="Gene3D" id="2.102.10.10">
    <property type="entry name" value="Rieske [2Fe-2S] iron-sulphur domain"/>
    <property type="match status" value="1"/>
</dbReference>
<dbReference type="InterPro" id="IPR050446">
    <property type="entry name" value="FAD-oxidoreductase/Apoptosis"/>
</dbReference>
<dbReference type="GO" id="GO:0016651">
    <property type="term" value="F:oxidoreductase activity, acting on NAD(P)H"/>
    <property type="evidence" value="ECO:0007669"/>
    <property type="project" value="TreeGrafter"/>
</dbReference>
<evidence type="ECO:0000313" key="12">
    <source>
        <dbReference type="Proteomes" id="UP001337655"/>
    </source>
</evidence>
<organism evidence="11 12">
    <name type="scientific">Saxophila tyrrhenica</name>
    <dbReference type="NCBI Taxonomy" id="1690608"/>
    <lineage>
        <taxon>Eukaryota</taxon>
        <taxon>Fungi</taxon>
        <taxon>Dikarya</taxon>
        <taxon>Ascomycota</taxon>
        <taxon>Pezizomycotina</taxon>
        <taxon>Dothideomycetes</taxon>
        <taxon>Dothideomycetidae</taxon>
        <taxon>Mycosphaerellales</taxon>
        <taxon>Extremaceae</taxon>
        <taxon>Saxophila</taxon>
    </lineage>
</organism>
<feature type="domain" description="Rieske" evidence="10">
    <location>
        <begin position="7"/>
        <end position="106"/>
    </location>
</feature>
<dbReference type="PANTHER" id="PTHR43557">
    <property type="entry name" value="APOPTOSIS-INDUCING FACTOR 1"/>
    <property type="match status" value="1"/>
</dbReference>
<evidence type="ECO:0000256" key="4">
    <source>
        <dbReference type="ARBA" id="ARBA00022714"/>
    </source>
</evidence>
<dbReference type="Proteomes" id="UP001337655">
    <property type="component" value="Unassembled WGS sequence"/>
</dbReference>
<keyword evidence="9" id="KW-0411">Iron-sulfur</keyword>
<name>A0AAV9PFM8_9PEZI</name>
<dbReference type="PROSITE" id="PS51296">
    <property type="entry name" value="RIESKE"/>
    <property type="match status" value="1"/>
</dbReference>
<keyword evidence="8" id="KW-0408">Iron</keyword>
<evidence type="ECO:0000256" key="8">
    <source>
        <dbReference type="ARBA" id="ARBA00023004"/>
    </source>
</evidence>
<evidence type="ECO:0000256" key="2">
    <source>
        <dbReference type="ARBA" id="ARBA00006442"/>
    </source>
</evidence>
<dbReference type="CDD" id="cd03478">
    <property type="entry name" value="Rieske_AIFL_N"/>
    <property type="match status" value="1"/>
</dbReference>
<evidence type="ECO:0000256" key="1">
    <source>
        <dbReference type="ARBA" id="ARBA00001974"/>
    </source>
</evidence>
<dbReference type="PANTHER" id="PTHR43557:SF2">
    <property type="entry name" value="RIESKE DOMAIN-CONTAINING PROTEIN-RELATED"/>
    <property type="match status" value="1"/>
</dbReference>
<evidence type="ECO:0000256" key="5">
    <source>
        <dbReference type="ARBA" id="ARBA00022723"/>
    </source>
</evidence>
<evidence type="ECO:0000313" key="11">
    <source>
        <dbReference type="EMBL" id="KAK5171190.1"/>
    </source>
</evidence>
<keyword evidence="5" id="KW-0479">Metal-binding</keyword>
<comment type="cofactor">
    <cofactor evidence="1">
        <name>FAD</name>
        <dbReference type="ChEBI" id="CHEBI:57692"/>
    </cofactor>
</comment>
<dbReference type="PRINTS" id="PR00411">
    <property type="entry name" value="PNDRDTASEI"/>
</dbReference>
<comment type="similarity">
    <text evidence="2">Belongs to the FAD-dependent oxidoreductase family.</text>
</comment>
<dbReference type="Pfam" id="PF00355">
    <property type="entry name" value="Rieske"/>
    <property type="match status" value="1"/>
</dbReference>
<dbReference type="Gene3D" id="3.50.50.60">
    <property type="entry name" value="FAD/NAD(P)-binding domain"/>
    <property type="match status" value="2"/>
</dbReference>
<dbReference type="InterPro" id="IPR016156">
    <property type="entry name" value="FAD/NAD-linked_Rdtase_dimer_sf"/>
</dbReference>
<comment type="caution">
    <text evidence="11">The sequence shown here is derived from an EMBL/GenBank/DDBJ whole genome shotgun (WGS) entry which is preliminary data.</text>
</comment>